<protein>
    <submittedName>
        <fullName evidence="2">MIRO3</fullName>
    </submittedName>
</protein>
<keyword evidence="1" id="KW-0472">Membrane</keyword>
<dbReference type="Gene3D" id="3.40.50.300">
    <property type="entry name" value="P-loop containing nucleotide triphosphate hydrolases"/>
    <property type="match status" value="1"/>
</dbReference>
<dbReference type="Pfam" id="PF00071">
    <property type="entry name" value="Ras"/>
    <property type="match status" value="1"/>
</dbReference>
<comment type="caution">
    <text evidence="2">The sequence shown here is derived from an EMBL/GenBank/DDBJ whole genome shotgun (WGS) entry which is preliminary data.</text>
</comment>
<organism evidence="2 3">
    <name type="scientific">Arabidopsis thaliana</name>
    <name type="common">Mouse-ear cress</name>
    <dbReference type="NCBI Taxonomy" id="3702"/>
    <lineage>
        <taxon>Eukaryota</taxon>
        <taxon>Viridiplantae</taxon>
        <taxon>Streptophyta</taxon>
        <taxon>Embryophyta</taxon>
        <taxon>Tracheophyta</taxon>
        <taxon>Spermatophyta</taxon>
        <taxon>Magnoliopsida</taxon>
        <taxon>eudicotyledons</taxon>
        <taxon>Gunneridae</taxon>
        <taxon>Pentapetalae</taxon>
        <taxon>rosids</taxon>
        <taxon>malvids</taxon>
        <taxon>Brassicales</taxon>
        <taxon>Brassicaceae</taxon>
        <taxon>Camelineae</taxon>
        <taxon>Arabidopsis</taxon>
    </lineage>
</organism>
<dbReference type="InterPro" id="IPR027417">
    <property type="entry name" value="P-loop_NTPase"/>
</dbReference>
<proteinExistence type="predicted"/>
<evidence type="ECO:0000313" key="3">
    <source>
        <dbReference type="Proteomes" id="UP000078284"/>
    </source>
</evidence>
<dbReference type="Proteomes" id="UP000078284">
    <property type="component" value="Chromosome 3"/>
</dbReference>
<keyword evidence="1" id="KW-1133">Transmembrane helix</keyword>
<dbReference type="GO" id="GO:0003924">
    <property type="term" value="F:GTPase activity"/>
    <property type="evidence" value="ECO:0007669"/>
    <property type="project" value="InterPro"/>
</dbReference>
<dbReference type="SUPFAM" id="SSF52540">
    <property type="entry name" value="P-loop containing nucleoside triphosphate hydrolases"/>
    <property type="match status" value="1"/>
</dbReference>
<dbReference type="EMBL" id="LUHQ01000003">
    <property type="protein sequence ID" value="OAP04381.1"/>
    <property type="molecule type" value="Genomic_DNA"/>
</dbReference>
<accession>A0A178VFT2</accession>
<dbReference type="ExpressionAtlas" id="A0A178VFT2">
    <property type="expression patterns" value="baseline and differential"/>
</dbReference>
<dbReference type="AlphaFoldDB" id="A0A178VFT2"/>
<evidence type="ECO:0000256" key="1">
    <source>
        <dbReference type="SAM" id="Phobius"/>
    </source>
</evidence>
<sequence length="137" mass="15342">MWMGVGDSSGSPKPIRIVVVGEKGSGKSSLIMATARNTFHPNIPSLLPYTNLPSEFFPDRIPATVIDTSSRPEDKGKVVKEVRQADAIVLTFAFDRPETLDRLSKYWLPLFRQLEVNNLLLFFFFLLLASSKLFAIP</sequence>
<feature type="transmembrane region" description="Helical" evidence="1">
    <location>
        <begin position="119"/>
        <end position="136"/>
    </location>
</feature>
<keyword evidence="1" id="KW-0812">Transmembrane</keyword>
<gene>
    <name evidence="2" type="ordered locus">AXX17_At3g04820</name>
</gene>
<dbReference type="InterPro" id="IPR001806">
    <property type="entry name" value="Small_GTPase"/>
</dbReference>
<name>A0A178VFT2_ARATH</name>
<dbReference type="GO" id="GO:0005525">
    <property type="term" value="F:GTP binding"/>
    <property type="evidence" value="ECO:0007669"/>
    <property type="project" value="InterPro"/>
</dbReference>
<reference evidence="3" key="1">
    <citation type="journal article" date="2016" name="Proc. Natl. Acad. Sci. U.S.A.">
        <title>Chromosome-level assembly of Arabidopsis thaliana Ler reveals the extent of translocation and inversion polymorphisms.</title>
        <authorList>
            <person name="Zapata L."/>
            <person name="Ding J."/>
            <person name="Willing E.M."/>
            <person name="Hartwig B."/>
            <person name="Bezdan D."/>
            <person name="Jiao W.B."/>
            <person name="Patel V."/>
            <person name="Velikkakam James G."/>
            <person name="Koornneef M."/>
            <person name="Ossowski S."/>
            <person name="Schneeberger K."/>
        </authorList>
    </citation>
    <scope>NUCLEOTIDE SEQUENCE [LARGE SCALE GENOMIC DNA]</scope>
    <source>
        <strain evidence="3">cv. Landsberg erecta</strain>
    </source>
</reference>
<evidence type="ECO:0000313" key="2">
    <source>
        <dbReference type="EMBL" id="OAP04381.1"/>
    </source>
</evidence>